<proteinExistence type="predicted"/>
<protein>
    <submittedName>
        <fullName evidence="2">Uncharacterized protein</fullName>
    </submittedName>
</protein>
<feature type="region of interest" description="Disordered" evidence="1">
    <location>
        <begin position="1"/>
        <end position="23"/>
    </location>
</feature>
<gene>
    <name evidence="2" type="ORF">KRX52_07815</name>
</gene>
<organism evidence="2 3">
    <name type="scientific">Geopseudomonas aromaticivorans</name>
    <dbReference type="NCBI Taxonomy" id="2849492"/>
    <lineage>
        <taxon>Bacteria</taxon>
        <taxon>Pseudomonadati</taxon>
        <taxon>Pseudomonadota</taxon>
        <taxon>Gammaproteobacteria</taxon>
        <taxon>Pseudomonadales</taxon>
        <taxon>Pseudomonadaceae</taxon>
        <taxon>Geopseudomonas</taxon>
    </lineage>
</organism>
<name>A0ABS6MV85_9GAMM</name>
<sequence length="114" mass="12643">MKKATRPEEQSRPRKADSSTATPTKIARILAHLLAGASVNRFEAERLGDHCLPSTIAVLANRNGLLLQRQQERVPNNWGAPCTVTRYSLPASEHKRARAVLATFKRTSRPTSEN</sequence>
<dbReference type="Proteomes" id="UP000813068">
    <property type="component" value="Unassembled WGS sequence"/>
</dbReference>
<evidence type="ECO:0000313" key="2">
    <source>
        <dbReference type="EMBL" id="MBV2132710.1"/>
    </source>
</evidence>
<evidence type="ECO:0000256" key="1">
    <source>
        <dbReference type="SAM" id="MobiDB-lite"/>
    </source>
</evidence>
<reference evidence="2 3" key="1">
    <citation type="submission" date="2021-06" db="EMBL/GenBank/DDBJ databases">
        <title>Differences between aerobic and microaerobic xylene degrading microbial communities.</title>
        <authorList>
            <person name="Banerjee S."/>
            <person name="Tancsics A."/>
        </authorList>
    </citation>
    <scope>NUCLEOTIDE SEQUENCE [LARGE SCALE GENOMIC DNA]</scope>
    <source>
        <strain evidence="2 3">MAP12</strain>
    </source>
</reference>
<accession>A0ABS6MV85</accession>
<dbReference type="RefSeq" id="WP_217681178.1">
    <property type="nucleotide sequence ID" value="NZ_JAHRGL010000018.1"/>
</dbReference>
<feature type="compositionally biased region" description="Basic and acidic residues" evidence="1">
    <location>
        <begin position="1"/>
        <end position="17"/>
    </location>
</feature>
<comment type="caution">
    <text evidence="2">The sequence shown here is derived from an EMBL/GenBank/DDBJ whole genome shotgun (WGS) entry which is preliminary data.</text>
</comment>
<evidence type="ECO:0000313" key="3">
    <source>
        <dbReference type="Proteomes" id="UP000813068"/>
    </source>
</evidence>
<dbReference type="EMBL" id="JAHRGL010000018">
    <property type="protein sequence ID" value="MBV2132710.1"/>
    <property type="molecule type" value="Genomic_DNA"/>
</dbReference>
<keyword evidence="3" id="KW-1185">Reference proteome</keyword>